<feature type="transmembrane region" description="Helical" evidence="1">
    <location>
        <begin position="255"/>
        <end position="273"/>
    </location>
</feature>
<dbReference type="PANTHER" id="PTHR31061">
    <property type="entry name" value="LD22376P"/>
    <property type="match status" value="1"/>
</dbReference>
<feature type="transmembrane region" description="Helical" evidence="1">
    <location>
        <begin position="355"/>
        <end position="377"/>
    </location>
</feature>
<keyword evidence="1" id="KW-0812">Transmembrane</keyword>
<gene>
    <name evidence="2" type="ORF">SNE25_26055</name>
</gene>
<organism evidence="2 3">
    <name type="scientific">Mucilaginibacter sabulilitoris</name>
    <dbReference type="NCBI Taxonomy" id="1173583"/>
    <lineage>
        <taxon>Bacteria</taxon>
        <taxon>Pseudomonadati</taxon>
        <taxon>Bacteroidota</taxon>
        <taxon>Sphingobacteriia</taxon>
        <taxon>Sphingobacteriales</taxon>
        <taxon>Sphingobacteriaceae</taxon>
        <taxon>Mucilaginibacter</taxon>
    </lineage>
</organism>
<accession>A0ABZ0TKT4</accession>
<keyword evidence="1" id="KW-1133">Transmembrane helix</keyword>
<sequence length="385" mass="43216">MTTPTPPPKLKRLVSLDALRGFDMFWIMSGEQIAHTLAKATGWPVFLWLSGQLHHTVWDGFTFYDMIFPLFLFIAGVSMPYSMMNKINKTGVNSAAQLPGHAKWSIYRSMIRRTLILLLLGMIVNGLLKFNGYENTRFASVLGRIGLAWFFAGLIYLNFNLRGQVIWFIGLLGGYWAAMMFIPVPGYGAGVLTMAGSLESYIDRLLLPGRLHDKIHDPEGVLSTIPAISTALLGVFTGSFLKWDSPKWNMLKKGAALFAVGMALLIAGKLWGLEFPINKRLWSSSFVLYVGGWSLLFLSVFYLIIDVAGFKKWAFPFIIIGTNSIVIYICSEGLVNFNYTANYIFGGLIHLTPTAWQAFFAATSVTLTQLVFLYFLYRNKLFLKI</sequence>
<dbReference type="EMBL" id="CP139558">
    <property type="protein sequence ID" value="WPU92793.1"/>
    <property type="molecule type" value="Genomic_DNA"/>
</dbReference>
<proteinExistence type="predicted"/>
<feature type="transmembrane region" description="Helical" evidence="1">
    <location>
        <begin position="221"/>
        <end position="243"/>
    </location>
</feature>
<name>A0ABZ0TKT4_9SPHI</name>
<reference evidence="2 3" key="1">
    <citation type="submission" date="2023-11" db="EMBL/GenBank/DDBJ databases">
        <title>Analysis of the Genomes of Mucilaginibacter gossypii cycad 4 and M. sabulilitoris SNA2: microbes with the potential for plant growth promotion.</title>
        <authorList>
            <person name="Hirsch A.M."/>
            <person name="Humm E."/>
            <person name="Rubbi M."/>
            <person name="Del Vecchio G."/>
            <person name="Ha S.M."/>
            <person name="Pellegrini M."/>
            <person name="Gunsalus R.P."/>
        </authorList>
    </citation>
    <scope>NUCLEOTIDE SEQUENCE [LARGE SCALE GENOMIC DNA]</scope>
    <source>
        <strain evidence="2 3">SNA2</strain>
    </source>
</reference>
<dbReference type="Proteomes" id="UP001324380">
    <property type="component" value="Chromosome"/>
</dbReference>
<dbReference type="RefSeq" id="WP_321561953.1">
    <property type="nucleotide sequence ID" value="NZ_CP139558.1"/>
</dbReference>
<evidence type="ECO:0000256" key="1">
    <source>
        <dbReference type="SAM" id="Phobius"/>
    </source>
</evidence>
<feature type="transmembrane region" description="Helical" evidence="1">
    <location>
        <begin position="165"/>
        <end position="184"/>
    </location>
</feature>
<evidence type="ECO:0000313" key="3">
    <source>
        <dbReference type="Proteomes" id="UP001324380"/>
    </source>
</evidence>
<feature type="transmembrane region" description="Helical" evidence="1">
    <location>
        <begin position="61"/>
        <end position="81"/>
    </location>
</feature>
<keyword evidence="1" id="KW-0472">Membrane</keyword>
<keyword evidence="3" id="KW-1185">Reference proteome</keyword>
<feature type="transmembrane region" description="Helical" evidence="1">
    <location>
        <begin position="115"/>
        <end position="132"/>
    </location>
</feature>
<protein>
    <submittedName>
        <fullName evidence="2">DUF5009 domain-containing protein</fullName>
    </submittedName>
</protein>
<feature type="transmembrane region" description="Helical" evidence="1">
    <location>
        <begin position="138"/>
        <end position="158"/>
    </location>
</feature>
<feature type="transmembrane region" description="Helical" evidence="1">
    <location>
        <begin position="285"/>
        <end position="305"/>
    </location>
</feature>
<feature type="transmembrane region" description="Helical" evidence="1">
    <location>
        <begin position="317"/>
        <end position="335"/>
    </location>
</feature>
<evidence type="ECO:0000313" key="2">
    <source>
        <dbReference type="EMBL" id="WPU92793.1"/>
    </source>
</evidence>
<dbReference type="PANTHER" id="PTHR31061:SF24">
    <property type="entry name" value="LD22376P"/>
    <property type="match status" value="1"/>
</dbReference>